<sequence length="264" mass="30201">MTKYVLILALILTGLNVNGQILKVDKGSIDSDSSKYFIGNVNFNFNLNNRSATAEKNITFTGLEANADLVYIADKHAYILINKINYFKSTGGPMISTGYAHFRINFLRKRTVSYELFSQVQYDDGRMMPLRFLQGGGFKFRISSTEKSEVFFGVGAMYEEEHWKSVTEDGTIIEKELWKTSDYINGKFDFNDHVSFDVILYYQGGYDREGEIFRNRLSGDAVLSMQLTDKLSFLTSFSAQYEDKPIIPINNFVYSLTNGLKWSF</sequence>
<accession>A0A937FWL0</accession>
<organism evidence="1 2">
    <name type="scientific">Fulvivirga marina</name>
    <dbReference type="NCBI Taxonomy" id="2494733"/>
    <lineage>
        <taxon>Bacteria</taxon>
        <taxon>Pseudomonadati</taxon>
        <taxon>Bacteroidota</taxon>
        <taxon>Cytophagia</taxon>
        <taxon>Cytophagales</taxon>
        <taxon>Fulvivirgaceae</taxon>
        <taxon>Fulvivirga</taxon>
    </lineage>
</organism>
<name>A0A937FWL0_9BACT</name>
<dbReference type="EMBL" id="JAEUGD010000042">
    <property type="protein sequence ID" value="MBL6447369.1"/>
    <property type="molecule type" value="Genomic_DNA"/>
</dbReference>
<evidence type="ECO:0000313" key="2">
    <source>
        <dbReference type="Proteomes" id="UP000614216"/>
    </source>
</evidence>
<protein>
    <submittedName>
        <fullName evidence="1">DUF481 domain-containing protein</fullName>
    </submittedName>
</protein>
<reference evidence="1" key="1">
    <citation type="submission" date="2021-01" db="EMBL/GenBank/DDBJ databases">
        <title>Fulvivirga kasyanovii gen. nov., sp nov., a novel member of the phylum Bacteroidetes isolated from seawater in a mussel farm.</title>
        <authorList>
            <person name="Zhao L.-H."/>
            <person name="Wang Z.-J."/>
        </authorList>
    </citation>
    <scope>NUCLEOTIDE SEQUENCE</scope>
    <source>
        <strain evidence="1">29W222</strain>
    </source>
</reference>
<keyword evidence="2" id="KW-1185">Reference proteome</keyword>
<gene>
    <name evidence="1" type="ORF">JMN32_13705</name>
</gene>
<proteinExistence type="predicted"/>
<dbReference type="AlphaFoldDB" id="A0A937FWL0"/>
<dbReference type="Proteomes" id="UP000614216">
    <property type="component" value="Unassembled WGS sequence"/>
</dbReference>
<comment type="caution">
    <text evidence="1">The sequence shown here is derived from an EMBL/GenBank/DDBJ whole genome shotgun (WGS) entry which is preliminary data.</text>
</comment>
<evidence type="ECO:0000313" key="1">
    <source>
        <dbReference type="EMBL" id="MBL6447369.1"/>
    </source>
</evidence>
<dbReference type="RefSeq" id="WP_202856880.1">
    <property type="nucleotide sequence ID" value="NZ_JAEUGD010000042.1"/>
</dbReference>